<comment type="caution">
    <text evidence="1">The sequence shown here is derived from an EMBL/GenBank/DDBJ whole genome shotgun (WGS) entry which is preliminary data.</text>
</comment>
<dbReference type="EMBL" id="LABZ01000028">
    <property type="protein sequence ID" value="KMO44022.1"/>
    <property type="molecule type" value="Genomic_DNA"/>
</dbReference>
<proteinExistence type="predicted"/>
<keyword evidence="2" id="KW-1185">Reference proteome</keyword>
<sequence length="149" mass="16453">MIAKPPLLIPHRGCVLVADGRKALVLRNEGYPLNPDLQVQHAIEALPNPPAREQGTDRPPRVRVDERRSAIAQTDRHEQAEQRFVAEVAAGLNRIAGPVSALVVVAPPRILAALRLAQPERLRRVTVAEIDQDLTKTTVSEIQRHLCGR</sequence>
<dbReference type="OrthoDB" id="9812459at2"/>
<evidence type="ECO:0000313" key="1">
    <source>
        <dbReference type="EMBL" id="KMO44022.1"/>
    </source>
</evidence>
<dbReference type="AlphaFoldDB" id="A0A0J6TDT8"/>
<evidence type="ECO:0000313" key="2">
    <source>
        <dbReference type="Proteomes" id="UP000036449"/>
    </source>
</evidence>
<dbReference type="InterPro" id="IPR019291">
    <property type="entry name" value="Host_attachment_protein"/>
</dbReference>
<dbReference type="Proteomes" id="UP000036449">
    <property type="component" value="Unassembled WGS sequence"/>
</dbReference>
<accession>A0A0J6TDT8</accession>
<protein>
    <submittedName>
        <fullName evidence="1">AtsE</fullName>
    </submittedName>
</protein>
<dbReference type="PATRIC" id="fig|1187852.3.peg.4081"/>
<dbReference type="Pfam" id="PF10116">
    <property type="entry name" value="Host_attach"/>
    <property type="match status" value="1"/>
</dbReference>
<reference evidence="1 2" key="1">
    <citation type="submission" date="2015-03" db="EMBL/GenBank/DDBJ databases">
        <title>Genome sequencing of Methylobacterium tarhaniae DSM 25844.</title>
        <authorList>
            <person name="Chaudhry V."/>
            <person name="Patil P.B."/>
        </authorList>
    </citation>
    <scope>NUCLEOTIDE SEQUENCE [LARGE SCALE GENOMIC DNA]</scope>
    <source>
        <strain evidence="1 2">DSM 25844</strain>
    </source>
</reference>
<dbReference type="RefSeq" id="WP_048449849.1">
    <property type="nucleotide sequence ID" value="NZ_LABZ01000028.1"/>
</dbReference>
<organism evidence="1 2">
    <name type="scientific">Methylobacterium tarhaniae</name>
    <dbReference type="NCBI Taxonomy" id="1187852"/>
    <lineage>
        <taxon>Bacteria</taxon>
        <taxon>Pseudomonadati</taxon>
        <taxon>Pseudomonadota</taxon>
        <taxon>Alphaproteobacteria</taxon>
        <taxon>Hyphomicrobiales</taxon>
        <taxon>Methylobacteriaceae</taxon>
        <taxon>Methylobacterium</taxon>
    </lineage>
</organism>
<gene>
    <name evidence="1" type="ORF">VQ03_05450</name>
</gene>
<name>A0A0J6TDT8_9HYPH</name>